<evidence type="ECO:0000256" key="1">
    <source>
        <dbReference type="ARBA" id="ARBA00022729"/>
    </source>
</evidence>
<dbReference type="AlphaFoldDB" id="A0A1T4K3B9"/>
<dbReference type="STRING" id="115783.SAMN02745119_00283"/>
<dbReference type="PANTHER" id="PTHR30535:SF34">
    <property type="entry name" value="MOLYBDATE-BINDING PROTEIN MOLA"/>
    <property type="match status" value="1"/>
</dbReference>
<sequence length="276" mass="29343">MKKLCLCISCLILLVALPGFAGEPPRRIVSLAPSLTEMACALGLEKNLVGVTTFCDRPASIKGKPTVGGPANPSLEAVLNLKPDVVLVDEEGIGSKLAKRLQKLGIRTVTFHGSRLDKLAPAVRQLGSDLGVQQPANQLASRIEQSLKPLKTTSPVKTMFVIWPDPLVAAGPGSMLDDAMKLSGMSNIASDARSGYPRLSLEAVITRNPQLIIAGQGEKLAGPMKRMLGHLNSLDTVKQGRVCMVSDALYRPGPRIPEGIAELRHCLELAHKGGKP</sequence>
<dbReference type="InterPro" id="IPR054828">
    <property type="entry name" value="Vit_B12_bind_prot"/>
</dbReference>
<keyword evidence="5" id="KW-1185">Reference proteome</keyword>
<dbReference type="SUPFAM" id="SSF53807">
    <property type="entry name" value="Helical backbone' metal receptor"/>
    <property type="match status" value="1"/>
</dbReference>
<keyword evidence="1 2" id="KW-0732">Signal</keyword>
<dbReference type="PANTHER" id="PTHR30535">
    <property type="entry name" value="VITAMIN B12-BINDING PROTEIN"/>
    <property type="match status" value="1"/>
</dbReference>
<dbReference type="GO" id="GO:0071281">
    <property type="term" value="P:cellular response to iron ion"/>
    <property type="evidence" value="ECO:0007669"/>
    <property type="project" value="TreeGrafter"/>
</dbReference>
<feature type="chain" id="PRO_5012752498" evidence="2">
    <location>
        <begin position="22"/>
        <end position="276"/>
    </location>
</feature>
<feature type="domain" description="Fe/B12 periplasmic-binding" evidence="3">
    <location>
        <begin position="27"/>
        <end position="276"/>
    </location>
</feature>
<accession>A0A1T4K3B9</accession>
<name>A0A1T4K3B9_9BACT</name>
<dbReference type="Proteomes" id="UP000190102">
    <property type="component" value="Unassembled WGS sequence"/>
</dbReference>
<organism evidence="4 5">
    <name type="scientific">Trichlorobacter thiogenes</name>
    <dbReference type="NCBI Taxonomy" id="115783"/>
    <lineage>
        <taxon>Bacteria</taxon>
        <taxon>Pseudomonadati</taxon>
        <taxon>Thermodesulfobacteriota</taxon>
        <taxon>Desulfuromonadia</taxon>
        <taxon>Geobacterales</taxon>
        <taxon>Geobacteraceae</taxon>
        <taxon>Trichlorobacter</taxon>
    </lineage>
</organism>
<evidence type="ECO:0000313" key="5">
    <source>
        <dbReference type="Proteomes" id="UP000190102"/>
    </source>
</evidence>
<dbReference type="NCBIfam" id="NF038402">
    <property type="entry name" value="TroA_like"/>
    <property type="match status" value="1"/>
</dbReference>
<dbReference type="Gene3D" id="3.40.50.1980">
    <property type="entry name" value="Nitrogenase molybdenum iron protein domain"/>
    <property type="match status" value="2"/>
</dbReference>
<gene>
    <name evidence="4" type="ORF">SAMN02745119_00283</name>
</gene>
<reference evidence="5" key="1">
    <citation type="submission" date="2017-02" db="EMBL/GenBank/DDBJ databases">
        <authorList>
            <person name="Varghese N."/>
            <person name="Submissions S."/>
        </authorList>
    </citation>
    <scope>NUCLEOTIDE SEQUENCE [LARGE SCALE GENOMIC DNA]</scope>
    <source>
        <strain evidence="5">ATCC BAA-34</strain>
    </source>
</reference>
<dbReference type="OrthoDB" id="9787830at2"/>
<dbReference type="EMBL" id="FUWR01000001">
    <property type="protein sequence ID" value="SJZ36931.1"/>
    <property type="molecule type" value="Genomic_DNA"/>
</dbReference>
<evidence type="ECO:0000256" key="2">
    <source>
        <dbReference type="SAM" id="SignalP"/>
    </source>
</evidence>
<dbReference type="InterPro" id="IPR050902">
    <property type="entry name" value="ABC_Transporter_SBP"/>
</dbReference>
<feature type="signal peptide" evidence="2">
    <location>
        <begin position="1"/>
        <end position="21"/>
    </location>
</feature>
<evidence type="ECO:0000259" key="3">
    <source>
        <dbReference type="PROSITE" id="PS50983"/>
    </source>
</evidence>
<protein>
    <submittedName>
        <fullName evidence="4">Iron complex transport system substrate-binding protein</fullName>
    </submittedName>
</protein>
<proteinExistence type="predicted"/>
<dbReference type="PROSITE" id="PS50983">
    <property type="entry name" value="FE_B12_PBP"/>
    <property type="match status" value="1"/>
</dbReference>
<dbReference type="RefSeq" id="WP_078788587.1">
    <property type="nucleotide sequence ID" value="NZ_FUWR01000001.1"/>
</dbReference>
<dbReference type="Pfam" id="PF01497">
    <property type="entry name" value="Peripla_BP_2"/>
    <property type="match status" value="1"/>
</dbReference>
<dbReference type="InterPro" id="IPR002491">
    <property type="entry name" value="ABC_transptr_periplasmic_BD"/>
</dbReference>
<evidence type="ECO:0000313" key="4">
    <source>
        <dbReference type="EMBL" id="SJZ36931.1"/>
    </source>
</evidence>